<dbReference type="GO" id="GO:0016020">
    <property type="term" value="C:membrane"/>
    <property type="evidence" value="ECO:0007669"/>
    <property type="project" value="InterPro"/>
</dbReference>
<feature type="transmembrane region" description="Helical" evidence="10">
    <location>
        <begin position="36"/>
        <end position="57"/>
    </location>
</feature>
<feature type="compositionally biased region" description="Low complexity" evidence="9">
    <location>
        <begin position="405"/>
        <end position="414"/>
    </location>
</feature>
<dbReference type="InterPro" id="IPR011712">
    <property type="entry name" value="Sig_transdc_His_kin_sub3_dim/P"/>
</dbReference>
<comment type="catalytic activity">
    <reaction evidence="1">
        <text>ATP + protein L-histidine = ADP + protein N-phospho-L-histidine.</text>
        <dbReference type="EC" id="2.7.13.3"/>
    </reaction>
</comment>
<evidence type="ECO:0000256" key="3">
    <source>
        <dbReference type="ARBA" id="ARBA00022553"/>
    </source>
</evidence>
<evidence type="ECO:0000256" key="9">
    <source>
        <dbReference type="SAM" id="MobiDB-lite"/>
    </source>
</evidence>
<evidence type="ECO:0000259" key="11">
    <source>
        <dbReference type="Pfam" id="PF07730"/>
    </source>
</evidence>
<dbReference type="GO" id="GO:0000155">
    <property type="term" value="F:phosphorelay sensor kinase activity"/>
    <property type="evidence" value="ECO:0007669"/>
    <property type="project" value="InterPro"/>
</dbReference>
<evidence type="ECO:0000256" key="8">
    <source>
        <dbReference type="ARBA" id="ARBA00023012"/>
    </source>
</evidence>
<evidence type="ECO:0000313" key="14">
    <source>
        <dbReference type="Proteomes" id="UP000291189"/>
    </source>
</evidence>
<dbReference type="Proteomes" id="UP000291189">
    <property type="component" value="Unassembled WGS sequence"/>
</dbReference>
<keyword evidence="6 13" id="KW-0418">Kinase</keyword>
<evidence type="ECO:0000256" key="7">
    <source>
        <dbReference type="ARBA" id="ARBA00022840"/>
    </source>
</evidence>
<feature type="transmembrane region" description="Helical" evidence="10">
    <location>
        <begin position="134"/>
        <end position="155"/>
    </location>
</feature>
<evidence type="ECO:0000256" key="5">
    <source>
        <dbReference type="ARBA" id="ARBA00022741"/>
    </source>
</evidence>
<dbReference type="InterPro" id="IPR050482">
    <property type="entry name" value="Sensor_HK_TwoCompSys"/>
</dbReference>
<accession>A0A4Q5JA96</accession>
<feature type="domain" description="Putative sensor" evidence="12">
    <location>
        <begin position="38"/>
        <end position="198"/>
    </location>
</feature>
<keyword evidence="14" id="KW-1185">Reference proteome</keyword>
<dbReference type="InterPro" id="IPR036890">
    <property type="entry name" value="HATPase_C_sf"/>
</dbReference>
<comment type="caution">
    <text evidence="13">The sequence shown here is derived from an EMBL/GenBank/DDBJ whole genome shotgun (WGS) entry which is preliminary data.</text>
</comment>
<dbReference type="AlphaFoldDB" id="A0A4Q5JA96"/>
<protein>
    <recommendedName>
        <fullName evidence="2">histidine kinase</fullName>
        <ecNumber evidence="2">2.7.13.3</ecNumber>
    </recommendedName>
</protein>
<dbReference type="Pfam" id="PF07730">
    <property type="entry name" value="HisKA_3"/>
    <property type="match status" value="1"/>
</dbReference>
<feature type="transmembrane region" description="Helical" evidence="10">
    <location>
        <begin position="167"/>
        <end position="200"/>
    </location>
</feature>
<gene>
    <name evidence="13" type="ORF">ETU37_00645</name>
</gene>
<evidence type="ECO:0000256" key="2">
    <source>
        <dbReference type="ARBA" id="ARBA00012438"/>
    </source>
</evidence>
<name>A0A4Q5JA96_9ACTN</name>
<keyword evidence="7" id="KW-0067">ATP-binding</keyword>
<feature type="transmembrane region" description="Helical" evidence="10">
    <location>
        <begin position="63"/>
        <end position="83"/>
    </location>
</feature>
<keyword evidence="10" id="KW-0812">Transmembrane</keyword>
<proteinExistence type="predicted"/>
<dbReference type="EMBL" id="SDPU01000001">
    <property type="protein sequence ID" value="RYU15660.1"/>
    <property type="molecule type" value="Genomic_DNA"/>
</dbReference>
<dbReference type="PANTHER" id="PTHR24421:SF10">
    <property type="entry name" value="NITRATE_NITRITE SENSOR PROTEIN NARQ"/>
    <property type="match status" value="1"/>
</dbReference>
<evidence type="ECO:0000256" key="10">
    <source>
        <dbReference type="SAM" id="Phobius"/>
    </source>
</evidence>
<keyword evidence="4" id="KW-0808">Transferase</keyword>
<dbReference type="GO" id="GO:0046983">
    <property type="term" value="F:protein dimerization activity"/>
    <property type="evidence" value="ECO:0007669"/>
    <property type="project" value="InterPro"/>
</dbReference>
<keyword evidence="8" id="KW-0902">Two-component regulatory system</keyword>
<keyword evidence="10" id="KW-0472">Membrane</keyword>
<dbReference type="Pfam" id="PF13796">
    <property type="entry name" value="Sensor"/>
    <property type="match status" value="1"/>
</dbReference>
<dbReference type="GO" id="GO:0005524">
    <property type="term" value="F:ATP binding"/>
    <property type="evidence" value="ECO:0007669"/>
    <property type="project" value="UniProtKB-KW"/>
</dbReference>
<dbReference type="RefSeq" id="WP_129984943.1">
    <property type="nucleotide sequence ID" value="NZ_SDPU01000001.1"/>
</dbReference>
<dbReference type="SUPFAM" id="SSF55874">
    <property type="entry name" value="ATPase domain of HSP90 chaperone/DNA topoisomerase II/histidine kinase"/>
    <property type="match status" value="1"/>
</dbReference>
<dbReference type="Gene3D" id="1.20.5.1930">
    <property type="match status" value="1"/>
</dbReference>
<dbReference type="InterPro" id="IPR025828">
    <property type="entry name" value="Put_sensor_dom"/>
</dbReference>
<evidence type="ECO:0000256" key="4">
    <source>
        <dbReference type="ARBA" id="ARBA00022679"/>
    </source>
</evidence>
<dbReference type="EC" id="2.7.13.3" evidence="2"/>
<dbReference type="OrthoDB" id="227596at2"/>
<dbReference type="PANTHER" id="PTHR24421">
    <property type="entry name" value="NITRATE/NITRITE SENSOR PROTEIN NARX-RELATED"/>
    <property type="match status" value="1"/>
</dbReference>
<feature type="region of interest" description="Disordered" evidence="9">
    <location>
        <begin position="378"/>
        <end position="434"/>
    </location>
</feature>
<keyword evidence="10" id="KW-1133">Transmembrane helix</keyword>
<evidence type="ECO:0000256" key="6">
    <source>
        <dbReference type="ARBA" id="ARBA00022777"/>
    </source>
</evidence>
<organism evidence="13 14">
    <name type="scientific">Nocardioides iriomotensis</name>
    <dbReference type="NCBI Taxonomy" id="715784"/>
    <lineage>
        <taxon>Bacteria</taxon>
        <taxon>Bacillati</taxon>
        <taxon>Actinomycetota</taxon>
        <taxon>Actinomycetes</taxon>
        <taxon>Propionibacteriales</taxon>
        <taxon>Nocardioidaceae</taxon>
        <taxon>Nocardioides</taxon>
    </lineage>
</organism>
<dbReference type="CDD" id="cd16917">
    <property type="entry name" value="HATPase_UhpB-NarQ-NarX-like"/>
    <property type="match status" value="1"/>
</dbReference>
<keyword evidence="3" id="KW-0597">Phosphoprotein</keyword>
<sequence>MPDQPTLAMPPERPTSFLRTLRGIALPRREGLRTRLLYAAVSVPLGVVYAALFAMLVLAMVTAVQGVGLLLFLAVIMLARALGGPERALTRRMLHVEVQDGLRVRHLPGVVTRLRTLLSSASTWWTLAWLGVRLLMAAAVFAAAFSTAFATATLLGSSTSTVLDGIVLALGTVVVWVVAVRVVDVAVLVVTAVAPTMLGVAPQERIEELRQTSQRLAGRNSVARDLHDTIGHNLTASLLQAGAARRTLTPDPDRPDAPVDPAFARQALEHIEDNTRAALAELDRALAVLDDRRVDVTVADLPAPDLRDVTGLVAGLRDGGLPLSVSLDLGHADVPLPVSRLAYRVIQEGTTNVLRHAGTPPTVVDVRREAGDAVVRVRNGPPTRSEPRPGPGGGRGVTGLRERVAAAGGRVDAGPTEQGGFELRATIPVRGLDG</sequence>
<evidence type="ECO:0000256" key="1">
    <source>
        <dbReference type="ARBA" id="ARBA00000085"/>
    </source>
</evidence>
<evidence type="ECO:0000259" key="12">
    <source>
        <dbReference type="Pfam" id="PF13796"/>
    </source>
</evidence>
<keyword evidence="5" id="KW-0547">Nucleotide-binding</keyword>
<feature type="domain" description="Signal transduction histidine kinase subgroup 3 dimerisation and phosphoacceptor" evidence="11">
    <location>
        <begin position="219"/>
        <end position="289"/>
    </location>
</feature>
<dbReference type="Gene3D" id="3.30.565.10">
    <property type="entry name" value="Histidine kinase-like ATPase, C-terminal domain"/>
    <property type="match status" value="1"/>
</dbReference>
<reference evidence="13 14" key="1">
    <citation type="submission" date="2019-01" db="EMBL/GenBank/DDBJ databases">
        <title>Nocardioides guangzhouensis sp. nov., an actinobacterium isolated from soil.</title>
        <authorList>
            <person name="Fu Y."/>
            <person name="Cai Y."/>
            <person name="Lin Z."/>
            <person name="Chen P."/>
        </authorList>
    </citation>
    <scope>NUCLEOTIDE SEQUENCE [LARGE SCALE GENOMIC DNA]</scope>
    <source>
        <strain evidence="13 14">NBRC 105384</strain>
    </source>
</reference>
<evidence type="ECO:0000313" key="13">
    <source>
        <dbReference type="EMBL" id="RYU15660.1"/>
    </source>
</evidence>